<proteinExistence type="predicted"/>
<evidence type="ECO:0000313" key="1">
    <source>
        <dbReference type="EMBL" id="KAI0050248.1"/>
    </source>
</evidence>
<accession>A0ACB8S1D0</accession>
<gene>
    <name evidence="1" type="ORF">FA95DRAFT_666243</name>
</gene>
<comment type="caution">
    <text evidence="1">The sequence shown here is derived from an EMBL/GenBank/DDBJ whole genome shotgun (WGS) entry which is preliminary data.</text>
</comment>
<evidence type="ECO:0000313" key="2">
    <source>
        <dbReference type="Proteomes" id="UP000814033"/>
    </source>
</evidence>
<dbReference type="Proteomes" id="UP000814033">
    <property type="component" value="Unassembled WGS sequence"/>
</dbReference>
<sequence length="241" mass="27737">MLNAVRNMISKYDVGLGGDESENTGKFRRLYLKLHWRVATKKKVAVLETRLSNRLMGLSMRIPLSLYRAFLVDTQRVLGSISPRPGYTSDNAVTIVDALGKHLTWPMAVCKPWKQFQASLEHHFKGKFGEEFVMQGNYGLYSDNGKALIRMSDWDTTVTCGMTIEMSMVVRHEEKDKYDCPFCGHWADFVREVPWFDCPRCEKQFKVTYFEDRAAYPEDREGLVSPDLERKSGLASCRQVL</sequence>
<keyword evidence="2" id="KW-1185">Reference proteome</keyword>
<reference evidence="1" key="2">
    <citation type="journal article" date="2022" name="New Phytol.">
        <title>Evolutionary transition to the ectomycorrhizal habit in the genomes of a hyperdiverse lineage of mushroom-forming fungi.</title>
        <authorList>
            <person name="Looney B."/>
            <person name="Miyauchi S."/>
            <person name="Morin E."/>
            <person name="Drula E."/>
            <person name="Courty P.E."/>
            <person name="Kohler A."/>
            <person name="Kuo A."/>
            <person name="LaButti K."/>
            <person name="Pangilinan J."/>
            <person name="Lipzen A."/>
            <person name="Riley R."/>
            <person name="Andreopoulos W."/>
            <person name="He G."/>
            <person name="Johnson J."/>
            <person name="Nolan M."/>
            <person name="Tritt A."/>
            <person name="Barry K.W."/>
            <person name="Grigoriev I.V."/>
            <person name="Nagy L.G."/>
            <person name="Hibbett D."/>
            <person name="Henrissat B."/>
            <person name="Matheny P.B."/>
            <person name="Labbe J."/>
            <person name="Martin F.M."/>
        </authorList>
    </citation>
    <scope>NUCLEOTIDE SEQUENCE</scope>
    <source>
        <strain evidence="1">FP105234-sp</strain>
    </source>
</reference>
<dbReference type="EMBL" id="MU275864">
    <property type="protein sequence ID" value="KAI0050248.1"/>
    <property type="molecule type" value="Genomic_DNA"/>
</dbReference>
<reference evidence="1" key="1">
    <citation type="submission" date="2021-02" db="EMBL/GenBank/DDBJ databases">
        <authorList>
            <consortium name="DOE Joint Genome Institute"/>
            <person name="Ahrendt S."/>
            <person name="Looney B.P."/>
            <person name="Miyauchi S."/>
            <person name="Morin E."/>
            <person name="Drula E."/>
            <person name="Courty P.E."/>
            <person name="Chicoki N."/>
            <person name="Fauchery L."/>
            <person name="Kohler A."/>
            <person name="Kuo A."/>
            <person name="Labutti K."/>
            <person name="Pangilinan J."/>
            <person name="Lipzen A."/>
            <person name="Riley R."/>
            <person name="Andreopoulos W."/>
            <person name="He G."/>
            <person name="Johnson J."/>
            <person name="Barry K.W."/>
            <person name="Grigoriev I.V."/>
            <person name="Nagy L."/>
            <person name="Hibbett D."/>
            <person name="Henrissat B."/>
            <person name="Matheny P.B."/>
            <person name="Labbe J."/>
            <person name="Martin F."/>
        </authorList>
    </citation>
    <scope>NUCLEOTIDE SEQUENCE</scope>
    <source>
        <strain evidence="1">FP105234-sp</strain>
    </source>
</reference>
<protein>
    <submittedName>
        <fullName evidence="1">Uncharacterized protein</fullName>
    </submittedName>
</protein>
<organism evidence="1 2">
    <name type="scientific">Auriscalpium vulgare</name>
    <dbReference type="NCBI Taxonomy" id="40419"/>
    <lineage>
        <taxon>Eukaryota</taxon>
        <taxon>Fungi</taxon>
        <taxon>Dikarya</taxon>
        <taxon>Basidiomycota</taxon>
        <taxon>Agaricomycotina</taxon>
        <taxon>Agaricomycetes</taxon>
        <taxon>Russulales</taxon>
        <taxon>Auriscalpiaceae</taxon>
        <taxon>Auriscalpium</taxon>
    </lineage>
</organism>
<name>A0ACB8S1D0_9AGAM</name>